<dbReference type="Proteomes" id="UP001500843">
    <property type="component" value="Unassembled WGS sequence"/>
</dbReference>
<dbReference type="RefSeq" id="WP_253873200.1">
    <property type="nucleotide sequence ID" value="NZ_BAABHM010000013.1"/>
</dbReference>
<evidence type="ECO:0000256" key="1">
    <source>
        <dbReference type="SAM" id="MobiDB-lite"/>
    </source>
</evidence>
<organism evidence="2 3">
    <name type="scientific">Promicromonospora umidemergens</name>
    <dbReference type="NCBI Taxonomy" id="629679"/>
    <lineage>
        <taxon>Bacteria</taxon>
        <taxon>Bacillati</taxon>
        <taxon>Actinomycetota</taxon>
        <taxon>Actinomycetes</taxon>
        <taxon>Micrococcales</taxon>
        <taxon>Promicromonosporaceae</taxon>
        <taxon>Promicromonospora</taxon>
    </lineage>
</organism>
<evidence type="ECO:0000313" key="2">
    <source>
        <dbReference type="EMBL" id="GAA4707758.1"/>
    </source>
</evidence>
<protein>
    <submittedName>
        <fullName evidence="2">Uncharacterized protein</fullName>
    </submittedName>
</protein>
<feature type="region of interest" description="Disordered" evidence="1">
    <location>
        <begin position="84"/>
        <end position="113"/>
    </location>
</feature>
<keyword evidence="3" id="KW-1185">Reference proteome</keyword>
<gene>
    <name evidence="2" type="ORF">GCM10023198_32820</name>
</gene>
<proteinExistence type="predicted"/>
<comment type="caution">
    <text evidence="2">The sequence shown here is derived from an EMBL/GenBank/DDBJ whole genome shotgun (WGS) entry which is preliminary data.</text>
</comment>
<name>A0ABP8XIT9_9MICO</name>
<sequence length="113" mass="12445">MTRQLRDEDRADVVLDIDQDGHITVTLHGQPWPPLSNDADVSLGRTDVPWILRELVTEQDMPLWVIARSAGRTFKGLVVPEHLKHSDLTFPTGPPEPPRRPAPSGRGIGLGAS</sequence>
<evidence type="ECO:0000313" key="3">
    <source>
        <dbReference type="Proteomes" id="UP001500843"/>
    </source>
</evidence>
<dbReference type="EMBL" id="BAABHM010000013">
    <property type="protein sequence ID" value="GAA4707758.1"/>
    <property type="molecule type" value="Genomic_DNA"/>
</dbReference>
<accession>A0ABP8XIT9</accession>
<reference evidence="3" key="1">
    <citation type="journal article" date="2019" name="Int. J. Syst. Evol. Microbiol.">
        <title>The Global Catalogue of Microorganisms (GCM) 10K type strain sequencing project: providing services to taxonomists for standard genome sequencing and annotation.</title>
        <authorList>
            <consortium name="The Broad Institute Genomics Platform"/>
            <consortium name="The Broad Institute Genome Sequencing Center for Infectious Disease"/>
            <person name="Wu L."/>
            <person name="Ma J."/>
        </authorList>
    </citation>
    <scope>NUCLEOTIDE SEQUENCE [LARGE SCALE GENOMIC DNA]</scope>
    <source>
        <strain evidence="3">JCM 17975</strain>
    </source>
</reference>